<organism evidence="1 2">
    <name type="scientific">Methylobacterium gregans</name>
    <dbReference type="NCBI Taxonomy" id="374424"/>
    <lineage>
        <taxon>Bacteria</taxon>
        <taxon>Pseudomonadati</taxon>
        <taxon>Pseudomonadota</taxon>
        <taxon>Alphaproteobacteria</taxon>
        <taxon>Hyphomicrobiales</taxon>
        <taxon>Methylobacteriaceae</taxon>
        <taxon>Methylobacterium</taxon>
    </lineage>
</organism>
<dbReference type="EMBL" id="BPQM01000068">
    <property type="protein sequence ID" value="GJD79654.1"/>
    <property type="molecule type" value="Genomic_DNA"/>
</dbReference>
<dbReference type="AlphaFoldDB" id="A0AA37HPJ4"/>
<dbReference type="Proteomes" id="UP001055108">
    <property type="component" value="Unassembled WGS sequence"/>
</dbReference>
<gene>
    <name evidence="1" type="ORF">NBEOAGPD_2883</name>
</gene>
<evidence type="ECO:0008006" key="3">
    <source>
        <dbReference type="Google" id="ProtNLM"/>
    </source>
</evidence>
<evidence type="ECO:0000313" key="2">
    <source>
        <dbReference type="Proteomes" id="UP001055108"/>
    </source>
</evidence>
<accession>A0AA37HPJ4</accession>
<reference evidence="1" key="2">
    <citation type="submission" date="2021-08" db="EMBL/GenBank/DDBJ databases">
        <authorList>
            <person name="Tani A."/>
            <person name="Ola A."/>
            <person name="Ogura Y."/>
            <person name="Katsura K."/>
            <person name="Hayashi T."/>
        </authorList>
    </citation>
    <scope>NUCLEOTIDE SEQUENCE</scope>
    <source>
        <strain evidence="1">NBRC 103626</strain>
    </source>
</reference>
<reference evidence="1" key="1">
    <citation type="journal article" date="2016" name="Front. Microbiol.">
        <title>Genome Sequence of the Piezophilic, Mesophilic Sulfate-Reducing Bacterium Desulfovibrio indicus J2T.</title>
        <authorList>
            <person name="Cao J."/>
            <person name="Maignien L."/>
            <person name="Shao Z."/>
            <person name="Alain K."/>
            <person name="Jebbar M."/>
        </authorList>
    </citation>
    <scope>NUCLEOTIDE SEQUENCE</scope>
    <source>
        <strain evidence="1">NBRC 103626</strain>
    </source>
</reference>
<proteinExistence type="predicted"/>
<comment type="caution">
    <text evidence="1">The sequence shown here is derived from an EMBL/GenBank/DDBJ whole genome shotgun (WGS) entry which is preliminary data.</text>
</comment>
<name>A0AA37HPJ4_9HYPH</name>
<protein>
    <recommendedName>
        <fullName evidence="3">DUF2946 domain-containing protein</fullName>
    </recommendedName>
</protein>
<evidence type="ECO:0000313" key="1">
    <source>
        <dbReference type="EMBL" id="GJD79654.1"/>
    </source>
</evidence>
<keyword evidence="2" id="KW-1185">Reference proteome</keyword>
<sequence>MGVGGWHRRCAVLQEWCAFGARALLLALAMFIVSTVAGSGDDLADHGGRYQNAIGVGTLVTPMPTEAGNPGLACRLLCGCHQVAPLQVSSHVTPSTEFAGLGFSWVAEVPTSVTPDRLARPPRA</sequence>